<dbReference type="Proteomes" id="UP001595796">
    <property type="component" value="Unassembled WGS sequence"/>
</dbReference>
<proteinExistence type="predicted"/>
<dbReference type="EMBL" id="JBHSJF010000004">
    <property type="protein sequence ID" value="MFC5067301.1"/>
    <property type="molecule type" value="Genomic_DNA"/>
</dbReference>
<accession>A0ABV9Z381</accession>
<evidence type="ECO:0000313" key="1">
    <source>
        <dbReference type="EMBL" id="MFC5067301.1"/>
    </source>
</evidence>
<keyword evidence="2" id="KW-1185">Reference proteome</keyword>
<evidence type="ECO:0000313" key="2">
    <source>
        <dbReference type="Proteomes" id="UP001595796"/>
    </source>
</evidence>
<protein>
    <recommendedName>
        <fullName evidence="3">Pectate lyase superfamily protein domain-containing protein</fullName>
    </recommendedName>
</protein>
<evidence type="ECO:0008006" key="3">
    <source>
        <dbReference type="Google" id="ProtNLM"/>
    </source>
</evidence>
<sequence>MLGEIDALAIRDLTYIVGHDKDNLAGKFPLPARIRGTIDISTQGGTVVLGSGTDDTTRDANFIALQAALDYADASGKYVDVPTGRYEAHYTGMQGAQKVGLQIKAGIPGVRGDAGSVFAQYSQNHPILTIGETTVRSYFGEYQGLSVVNGVDQTGQVDSAGIQLGAMTYCYLDKISVQPYSNGAGAEAGYFDPYDGMKTIAGTIWSNKFQRINIGGGKRNLLRWTADGTGSKWDVLYCGGHRGGARIPALIEAVVRFENTSQMDIDQMNIEWTEATSLFLSNAKLIEIKSLHHEGNKLPNVFHPSFFRVSSSELLLTSLQVFDPRVANGEFTGTAAMFSHFGRTVLNVKNMGLRVQAPNGFNDVDWHLNFNRDDEPLSLNGGAHAGVCKIEGIYLAGAQQLVLDPKTPKTSHGNLNLLGIGEYNWNYCFSTTERLWVKIPGGVAATYAMYGAHRHTAITIEDPIIGAKTIQLRPELLAGSGIGSAVQRERGDTVSIHREATATGAFNVVVTDGTNVIENIAENTTSPGTRRKYVWNGTSWNAYA</sequence>
<dbReference type="RefSeq" id="WP_114957093.1">
    <property type="nucleotide sequence ID" value="NZ_JBHSJF010000004.1"/>
</dbReference>
<name>A0ABV9Z381_9HYPH</name>
<reference evidence="2" key="1">
    <citation type="journal article" date="2019" name="Int. J. Syst. Evol. Microbiol.">
        <title>The Global Catalogue of Microorganisms (GCM) 10K type strain sequencing project: providing services to taxonomists for standard genome sequencing and annotation.</title>
        <authorList>
            <consortium name="The Broad Institute Genomics Platform"/>
            <consortium name="The Broad Institute Genome Sequencing Center for Infectious Disease"/>
            <person name="Wu L."/>
            <person name="Ma J."/>
        </authorList>
    </citation>
    <scope>NUCLEOTIDE SEQUENCE [LARGE SCALE GENOMIC DNA]</scope>
    <source>
        <strain evidence="2">CGMCC 1.16444</strain>
    </source>
</reference>
<comment type="caution">
    <text evidence="1">The sequence shown here is derived from an EMBL/GenBank/DDBJ whole genome shotgun (WGS) entry which is preliminary data.</text>
</comment>
<organism evidence="1 2">
    <name type="scientific">Flaviflagellibacter deserti</name>
    <dbReference type="NCBI Taxonomy" id="2267266"/>
    <lineage>
        <taxon>Bacteria</taxon>
        <taxon>Pseudomonadati</taxon>
        <taxon>Pseudomonadota</taxon>
        <taxon>Alphaproteobacteria</taxon>
        <taxon>Hyphomicrobiales</taxon>
        <taxon>Flaviflagellibacter</taxon>
    </lineage>
</organism>
<gene>
    <name evidence="1" type="ORF">ACFPFW_04645</name>
</gene>